<keyword evidence="2" id="KW-0285">Flavoprotein</keyword>
<dbReference type="AlphaFoldDB" id="A0A7V8SVV3"/>
<sequence>MVPQNITENLLLEELRTRGGDVEYGTKFVTAEPQDGYVNVTADRNGERAGFTAFFVVGCDGAHSSVRHGLGLAMEGGEYHDSFMLADIETNEVLPSDEMQLCPSELGPLAIFPISAKRRRIVATIEQPQGDAPSLELVRKTLVERAPGGIEAGALHWSSYFRIHHRNAAQMRRGRIFIAGDAAHIHSPFGGQGMNTGLHDVWNLVWKLDLVLRSHANDSLLDTYEAERLPVIKGVIHTTDTLTKVMGTPNKFAHVLRDAFIPMVSHLAPFQHAFVQRLSELGISYRGSPIVEGPGTRYFDDSIRGGNHIGSRFLLLIDETGGTSTEAAKQLCEHFQSVLELRPSTCRGITLVRPDGYIAYSADRGGASALESVGSLLERQVSQS</sequence>
<dbReference type="Proteomes" id="UP000567293">
    <property type="component" value="Unassembled WGS sequence"/>
</dbReference>
<keyword evidence="6" id="KW-1185">Reference proteome</keyword>
<keyword evidence="3" id="KW-0274">FAD</keyword>
<evidence type="ECO:0000256" key="1">
    <source>
        <dbReference type="ARBA" id="ARBA00001974"/>
    </source>
</evidence>
<keyword evidence="5" id="KW-0560">Oxidoreductase</keyword>
<evidence type="ECO:0000259" key="4">
    <source>
        <dbReference type="Pfam" id="PF01494"/>
    </source>
</evidence>
<gene>
    <name evidence="5" type="ORF">HRJ53_04595</name>
</gene>
<proteinExistence type="predicted"/>
<dbReference type="InterPro" id="IPR050641">
    <property type="entry name" value="RIFMO-like"/>
</dbReference>
<name>A0A7V8SVV3_9BACT</name>
<dbReference type="SUPFAM" id="SSF51905">
    <property type="entry name" value="FAD/NAD(P)-binding domain"/>
    <property type="match status" value="1"/>
</dbReference>
<dbReference type="EMBL" id="JACDQQ010000442">
    <property type="protein sequence ID" value="MBA0084254.1"/>
    <property type="molecule type" value="Genomic_DNA"/>
</dbReference>
<dbReference type="PANTHER" id="PTHR43004:SF19">
    <property type="entry name" value="BINDING MONOOXYGENASE, PUTATIVE (JCVI)-RELATED"/>
    <property type="match status" value="1"/>
</dbReference>
<dbReference type="Pfam" id="PF01494">
    <property type="entry name" value="FAD_binding_3"/>
    <property type="match status" value="1"/>
</dbReference>
<evidence type="ECO:0000256" key="2">
    <source>
        <dbReference type="ARBA" id="ARBA00022630"/>
    </source>
</evidence>
<dbReference type="PRINTS" id="PR00420">
    <property type="entry name" value="RNGMNOXGNASE"/>
</dbReference>
<dbReference type="InterPro" id="IPR036188">
    <property type="entry name" value="FAD/NAD-bd_sf"/>
</dbReference>
<dbReference type="Gene3D" id="3.50.50.60">
    <property type="entry name" value="FAD/NAD(P)-binding domain"/>
    <property type="match status" value="1"/>
</dbReference>
<reference evidence="5" key="1">
    <citation type="submission" date="2020-06" db="EMBL/GenBank/DDBJ databases">
        <title>Legume-microbial interactions unlock mineral nutrients during tropical forest succession.</title>
        <authorList>
            <person name="Epihov D.Z."/>
        </authorList>
    </citation>
    <scope>NUCLEOTIDE SEQUENCE [LARGE SCALE GENOMIC DNA]</scope>
    <source>
        <strain evidence="5">Pan2503</strain>
    </source>
</reference>
<dbReference type="GO" id="GO:0016709">
    <property type="term" value="F:oxidoreductase activity, acting on paired donors, with incorporation or reduction of molecular oxygen, NAD(P)H as one donor, and incorporation of one atom of oxygen"/>
    <property type="evidence" value="ECO:0007669"/>
    <property type="project" value="UniProtKB-ARBA"/>
</dbReference>
<evidence type="ECO:0000313" key="5">
    <source>
        <dbReference type="EMBL" id="MBA0084254.1"/>
    </source>
</evidence>
<accession>A0A7V8SVV3</accession>
<organism evidence="5 6">
    <name type="scientific">Candidatus Acidiferrum panamense</name>
    <dbReference type="NCBI Taxonomy" id="2741543"/>
    <lineage>
        <taxon>Bacteria</taxon>
        <taxon>Pseudomonadati</taxon>
        <taxon>Acidobacteriota</taxon>
        <taxon>Terriglobia</taxon>
        <taxon>Candidatus Acidiferrales</taxon>
        <taxon>Candidatus Acidiferrum</taxon>
    </lineage>
</organism>
<feature type="domain" description="FAD-binding" evidence="4">
    <location>
        <begin position="1"/>
        <end position="237"/>
    </location>
</feature>
<dbReference type="Gene3D" id="3.30.70.2450">
    <property type="match status" value="1"/>
</dbReference>
<keyword evidence="5" id="KW-0503">Monooxygenase</keyword>
<comment type="cofactor">
    <cofactor evidence="1">
        <name>FAD</name>
        <dbReference type="ChEBI" id="CHEBI:57692"/>
    </cofactor>
</comment>
<evidence type="ECO:0000313" key="6">
    <source>
        <dbReference type="Proteomes" id="UP000567293"/>
    </source>
</evidence>
<dbReference type="PANTHER" id="PTHR43004">
    <property type="entry name" value="TRK SYSTEM POTASSIUM UPTAKE PROTEIN"/>
    <property type="match status" value="1"/>
</dbReference>
<comment type="caution">
    <text evidence="5">The sequence shown here is derived from an EMBL/GenBank/DDBJ whole genome shotgun (WGS) entry which is preliminary data.</text>
</comment>
<dbReference type="InterPro" id="IPR002938">
    <property type="entry name" value="FAD-bd"/>
</dbReference>
<protein>
    <submittedName>
        <fullName evidence="5">FAD-dependent monooxygenase</fullName>
    </submittedName>
</protein>
<evidence type="ECO:0000256" key="3">
    <source>
        <dbReference type="ARBA" id="ARBA00022827"/>
    </source>
</evidence>
<dbReference type="GO" id="GO:0071949">
    <property type="term" value="F:FAD binding"/>
    <property type="evidence" value="ECO:0007669"/>
    <property type="project" value="InterPro"/>
</dbReference>